<dbReference type="SMART" id="SM00382">
    <property type="entry name" value="AAA"/>
    <property type="match status" value="1"/>
</dbReference>
<evidence type="ECO:0000313" key="9">
    <source>
        <dbReference type="EMBL" id="GGR13274.1"/>
    </source>
</evidence>
<dbReference type="AlphaFoldDB" id="A0A918C9Z3"/>
<dbReference type="PROSITE" id="PS50893">
    <property type="entry name" value="ABC_TRANSPORTER_2"/>
    <property type="match status" value="1"/>
</dbReference>
<dbReference type="InterPro" id="IPR050388">
    <property type="entry name" value="ABC_Ni/Peptide_Import"/>
</dbReference>
<evidence type="ECO:0000256" key="2">
    <source>
        <dbReference type="ARBA" id="ARBA00005417"/>
    </source>
</evidence>
<comment type="subcellular location">
    <subcellularLocation>
        <location evidence="1">Cell membrane</location>
        <topology evidence="1">Peripheral membrane protein</topology>
    </subcellularLocation>
</comment>
<reference evidence="9" key="2">
    <citation type="submission" date="2020-09" db="EMBL/GenBank/DDBJ databases">
        <authorList>
            <person name="Sun Q."/>
            <person name="Ohkuma M."/>
        </authorList>
    </citation>
    <scope>NUCLEOTIDE SEQUENCE</scope>
    <source>
        <strain evidence="9">JCM 3346</strain>
    </source>
</reference>
<accession>A0A918C9Z3</accession>
<dbReference type="EMBL" id="BMRJ01000001">
    <property type="protein sequence ID" value="GGR13274.1"/>
    <property type="molecule type" value="Genomic_DNA"/>
</dbReference>
<dbReference type="RefSeq" id="WP_189083477.1">
    <property type="nucleotide sequence ID" value="NZ_BMRJ01000001.1"/>
</dbReference>
<keyword evidence="7" id="KW-0472">Membrane</keyword>
<evidence type="ECO:0000256" key="4">
    <source>
        <dbReference type="ARBA" id="ARBA00022475"/>
    </source>
</evidence>
<evidence type="ECO:0000313" key="10">
    <source>
        <dbReference type="Proteomes" id="UP000610303"/>
    </source>
</evidence>
<reference evidence="9" key="1">
    <citation type="journal article" date="2014" name="Int. J. Syst. Evol. Microbiol.">
        <title>Complete genome sequence of Corynebacterium casei LMG S-19264T (=DSM 44701T), isolated from a smear-ripened cheese.</title>
        <authorList>
            <consortium name="US DOE Joint Genome Institute (JGI-PGF)"/>
            <person name="Walter F."/>
            <person name="Albersmeier A."/>
            <person name="Kalinowski J."/>
            <person name="Ruckert C."/>
        </authorList>
    </citation>
    <scope>NUCLEOTIDE SEQUENCE</scope>
    <source>
        <strain evidence="9">JCM 3346</strain>
    </source>
</reference>
<keyword evidence="6" id="KW-0067">ATP-binding</keyword>
<dbReference type="InterPro" id="IPR003593">
    <property type="entry name" value="AAA+_ATPase"/>
</dbReference>
<dbReference type="PANTHER" id="PTHR43297">
    <property type="entry name" value="OLIGOPEPTIDE TRANSPORT ATP-BINDING PROTEIN APPD"/>
    <property type="match status" value="1"/>
</dbReference>
<sequence length="276" mass="29614">MTTAADPLLSIEGLSVTMPTPSGPVELVHRTDIEIGEGEIVGLAGESGSGKTMTASAIMGILPPGARAGGRIMFEGRDLLSLSRAELDTVRGNRIAIVFQDPSAALHPLLTIGTQLTEHLIHHKGVTKKQANARAVELLDLVRIRDPHHAVKAFPHQFSGGMRQRAAIAIALACEPRLLIADEPTTALDVTVQAGILRLFDRLARETGVSMLFITHDLGVMNSIADRTYVFKDGTVVESGVTTTILNEPSHEYTKALIASRAQSLAEERVQQEARP</sequence>
<dbReference type="PROSITE" id="PS00211">
    <property type="entry name" value="ABC_TRANSPORTER_1"/>
    <property type="match status" value="1"/>
</dbReference>
<keyword evidence="5" id="KW-0547">Nucleotide-binding</keyword>
<dbReference type="PANTHER" id="PTHR43297:SF2">
    <property type="entry name" value="DIPEPTIDE TRANSPORT ATP-BINDING PROTEIN DPPD"/>
    <property type="match status" value="1"/>
</dbReference>
<dbReference type="Gene3D" id="3.40.50.300">
    <property type="entry name" value="P-loop containing nucleotide triphosphate hydrolases"/>
    <property type="match status" value="1"/>
</dbReference>
<dbReference type="FunFam" id="3.40.50.300:FF:000016">
    <property type="entry name" value="Oligopeptide ABC transporter ATP-binding component"/>
    <property type="match status" value="1"/>
</dbReference>
<dbReference type="InterPro" id="IPR017871">
    <property type="entry name" value="ABC_transporter-like_CS"/>
</dbReference>
<name>A0A918C9Z3_AGRME</name>
<dbReference type="Proteomes" id="UP000610303">
    <property type="component" value="Unassembled WGS sequence"/>
</dbReference>
<protein>
    <recommendedName>
        <fullName evidence="8">ABC transporter domain-containing protein</fullName>
    </recommendedName>
</protein>
<feature type="domain" description="ABC transporter" evidence="8">
    <location>
        <begin position="9"/>
        <end position="258"/>
    </location>
</feature>
<organism evidence="9 10">
    <name type="scientific">Agromyces mediolanus</name>
    <name type="common">Corynebacterium mediolanum</name>
    <dbReference type="NCBI Taxonomy" id="41986"/>
    <lineage>
        <taxon>Bacteria</taxon>
        <taxon>Bacillati</taxon>
        <taxon>Actinomycetota</taxon>
        <taxon>Actinomycetes</taxon>
        <taxon>Micrococcales</taxon>
        <taxon>Microbacteriaceae</taxon>
        <taxon>Agromyces</taxon>
    </lineage>
</organism>
<evidence type="ECO:0000256" key="5">
    <source>
        <dbReference type="ARBA" id="ARBA00022741"/>
    </source>
</evidence>
<evidence type="ECO:0000259" key="8">
    <source>
        <dbReference type="PROSITE" id="PS50893"/>
    </source>
</evidence>
<dbReference type="GO" id="GO:0016887">
    <property type="term" value="F:ATP hydrolysis activity"/>
    <property type="evidence" value="ECO:0007669"/>
    <property type="project" value="InterPro"/>
</dbReference>
<comment type="similarity">
    <text evidence="2">Belongs to the ABC transporter superfamily.</text>
</comment>
<evidence type="ECO:0000256" key="7">
    <source>
        <dbReference type="ARBA" id="ARBA00023136"/>
    </source>
</evidence>
<evidence type="ECO:0000256" key="1">
    <source>
        <dbReference type="ARBA" id="ARBA00004202"/>
    </source>
</evidence>
<proteinExistence type="inferred from homology"/>
<dbReference type="Pfam" id="PF00005">
    <property type="entry name" value="ABC_tran"/>
    <property type="match status" value="1"/>
</dbReference>
<dbReference type="GO" id="GO:0005886">
    <property type="term" value="C:plasma membrane"/>
    <property type="evidence" value="ECO:0007669"/>
    <property type="project" value="UniProtKB-SubCell"/>
</dbReference>
<keyword evidence="10" id="KW-1185">Reference proteome</keyword>
<dbReference type="InterPro" id="IPR003439">
    <property type="entry name" value="ABC_transporter-like_ATP-bd"/>
</dbReference>
<evidence type="ECO:0000256" key="3">
    <source>
        <dbReference type="ARBA" id="ARBA00022448"/>
    </source>
</evidence>
<dbReference type="GO" id="GO:0005524">
    <property type="term" value="F:ATP binding"/>
    <property type="evidence" value="ECO:0007669"/>
    <property type="project" value="UniProtKB-KW"/>
</dbReference>
<evidence type="ECO:0000256" key="6">
    <source>
        <dbReference type="ARBA" id="ARBA00022840"/>
    </source>
</evidence>
<dbReference type="SUPFAM" id="SSF52540">
    <property type="entry name" value="P-loop containing nucleoside triphosphate hydrolases"/>
    <property type="match status" value="1"/>
</dbReference>
<comment type="caution">
    <text evidence="9">The sequence shown here is derived from an EMBL/GenBank/DDBJ whole genome shotgun (WGS) entry which is preliminary data.</text>
</comment>
<keyword evidence="4" id="KW-1003">Cell membrane</keyword>
<keyword evidence="3" id="KW-0813">Transport</keyword>
<gene>
    <name evidence="9" type="ORF">GCM10010196_02260</name>
</gene>
<dbReference type="CDD" id="cd03257">
    <property type="entry name" value="ABC_NikE_OppD_transporters"/>
    <property type="match status" value="1"/>
</dbReference>
<dbReference type="InterPro" id="IPR027417">
    <property type="entry name" value="P-loop_NTPase"/>
</dbReference>